<evidence type="ECO:0000313" key="3">
    <source>
        <dbReference type="Proteomes" id="UP000324222"/>
    </source>
</evidence>
<proteinExistence type="predicted"/>
<protein>
    <submittedName>
        <fullName evidence="2">Uncharacterized protein</fullName>
    </submittedName>
</protein>
<evidence type="ECO:0000313" key="2">
    <source>
        <dbReference type="EMBL" id="MPC62406.1"/>
    </source>
</evidence>
<gene>
    <name evidence="2" type="ORF">E2C01_056491</name>
</gene>
<evidence type="ECO:0000256" key="1">
    <source>
        <dbReference type="SAM" id="MobiDB-lite"/>
    </source>
</evidence>
<dbReference type="Proteomes" id="UP000324222">
    <property type="component" value="Unassembled WGS sequence"/>
</dbReference>
<keyword evidence="3" id="KW-1185">Reference proteome</keyword>
<organism evidence="2 3">
    <name type="scientific">Portunus trituberculatus</name>
    <name type="common">Swimming crab</name>
    <name type="synonym">Neptunus trituberculatus</name>
    <dbReference type="NCBI Taxonomy" id="210409"/>
    <lineage>
        <taxon>Eukaryota</taxon>
        <taxon>Metazoa</taxon>
        <taxon>Ecdysozoa</taxon>
        <taxon>Arthropoda</taxon>
        <taxon>Crustacea</taxon>
        <taxon>Multicrustacea</taxon>
        <taxon>Malacostraca</taxon>
        <taxon>Eumalacostraca</taxon>
        <taxon>Eucarida</taxon>
        <taxon>Decapoda</taxon>
        <taxon>Pleocyemata</taxon>
        <taxon>Brachyura</taxon>
        <taxon>Eubrachyura</taxon>
        <taxon>Portunoidea</taxon>
        <taxon>Portunidae</taxon>
        <taxon>Portuninae</taxon>
        <taxon>Portunus</taxon>
    </lineage>
</organism>
<dbReference type="EMBL" id="VSRR010019636">
    <property type="protein sequence ID" value="MPC62406.1"/>
    <property type="molecule type" value="Genomic_DNA"/>
</dbReference>
<feature type="region of interest" description="Disordered" evidence="1">
    <location>
        <begin position="1"/>
        <end position="29"/>
    </location>
</feature>
<dbReference type="AlphaFoldDB" id="A0A5B7GXU3"/>
<sequence length="49" mass="5454">MSRHLNPATHNKKGEENQAGHADCTYREEKNHLQDDGSLCMLAAETEAT</sequence>
<reference evidence="2 3" key="1">
    <citation type="submission" date="2019-05" db="EMBL/GenBank/DDBJ databases">
        <title>Another draft genome of Portunus trituberculatus and its Hox gene families provides insights of decapod evolution.</title>
        <authorList>
            <person name="Jeong J.-H."/>
            <person name="Song I."/>
            <person name="Kim S."/>
            <person name="Choi T."/>
            <person name="Kim D."/>
            <person name="Ryu S."/>
            <person name="Kim W."/>
        </authorList>
    </citation>
    <scope>NUCLEOTIDE SEQUENCE [LARGE SCALE GENOMIC DNA]</scope>
    <source>
        <tissue evidence="2">Muscle</tissue>
    </source>
</reference>
<accession>A0A5B7GXU3</accession>
<feature type="compositionally biased region" description="Basic and acidic residues" evidence="1">
    <location>
        <begin position="12"/>
        <end position="29"/>
    </location>
</feature>
<name>A0A5B7GXU3_PORTR</name>
<comment type="caution">
    <text evidence="2">The sequence shown here is derived from an EMBL/GenBank/DDBJ whole genome shotgun (WGS) entry which is preliminary data.</text>
</comment>